<dbReference type="SUPFAM" id="SSF54373">
    <property type="entry name" value="FAD-linked reductases, C-terminal domain"/>
    <property type="match status" value="1"/>
</dbReference>
<reference evidence="4" key="1">
    <citation type="submission" date="2020-05" db="EMBL/GenBank/DDBJ databases">
        <authorList>
            <person name="Chiriac C."/>
            <person name="Salcher M."/>
            <person name="Ghai R."/>
            <person name="Kavagutti S V."/>
        </authorList>
    </citation>
    <scope>NUCLEOTIDE SEQUENCE</scope>
</reference>
<dbReference type="InterPro" id="IPR002938">
    <property type="entry name" value="FAD-bd"/>
</dbReference>
<proteinExistence type="predicted"/>
<evidence type="ECO:0000256" key="2">
    <source>
        <dbReference type="ARBA" id="ARBA00023033"/>
    </source>
</evidence>
<protein>
    <submittedName>
        <fullName evidence="4">Unannotated protein</fullName>
    </submittedName>
</protein>
<evidence type="ECO:0000313" key="4">
    <source>
        <dbReference type="EMBL" id="CAB4551791.1"/>
    </source>
</evidence>
<keyword evidence="2" id="KW-0503">Monooxygenase</keyword>
<evidence type="ECO:0000259" key="3">
    <source>
        <dbReference type="Pfam" id="PF01494"/>
    </source>
</evidence>
<dbReference type="Pfam" id="PF01494">
    <property type="entry name" value="FAD_binding_3"/>
    <property type="match status" value="1"/>
</dbReference>
<name>A0A6J6CK61_9ZZZZ</name>
<dbReference type="NCBIfam" id="NF005720">
    <property type="entry name" value="PRK07538.1"/>
    <property type="match status" value="1"/>
</dbReference>
<dbReference type="InterPro" id="IPR050493">
    <property type="entry name" value="FAD-dep_Monooxygenase_BioMet"/>
</dbReference>
<dbReference type="GO" id="GO:0071949">
    <property type="term" value="F:FAD binding"/>
    <property type="evidence" value="ECO:0007669"/>
    <property type="project" value="InterPro"/>
</dbReference>
<dbReference type="PANTHER" id="PTHR13789">
    <property type="entry name" value="MONOOXYGENASE"/>
    <property type="match status" value="1"/>
</dbReference>
<keyword evidence="1" id="KW-0560">Oxidoreductase</keyword>
<accession>A0A6J6CK61</accession>
<dbReference type="EMBL" id="CAEZSR010000030">
    <property type="protein sequence ID" value="CAB4551791.1"/>
    <property type="molecule type" value="Genomic_DNA"/>
</dbReference>
<dbReference type="GO" id="GO:0004497">
    <property type="term" value="F:monooxygenase activity"/>
    <property type="evidence" value="ECO:0007669"/>
    <property type="project" value="UniProtKB-KW"/>
</dbReference>
<gene>
    <name evidence="4" type="ORF">UFOPK1493_01119</name>
</gene>
<sequence>MQQTDPIVVVGAGIGGLVAALSLHQAGHDVHVYESVDEVRALGVGINLLPHAVRELDALGLLDRLVAASVQPTTLVYFTKRGQKIWDEPRGLAAGYRWPQCSVHRGTLQQLLLQATLEQLGETRVHTGHHLVDLENHDDHAVAHFARVRGGAAEVSVRGSIVVAADGIHSAVRSLRYPDEGMPRWNGALLWRGLTTAPPVFDGRTMVWCGHPRQKFIGYPVADLPDGRQAFNFIAELTVEGQELAEREDWNRAGVLEEFIGPFEDWRFDWLDVPALIRSAPGTFRFPMVDRDPVDRWSFGRTTLLGDAAHPMYPIGSNGASQAILDARVLTGCLRDIDDPVAALERYDAERRPATAAIVLANRGFGPELPMQLVEERAPDGFDSIGDVITPDEIAQATEGYRRTAGFALQSLAQGDSLADLDWSR</sequence>
<dbReference type="Gene3D" id="3.30.9.30">
    <property type="match status" value="1"/>
</dbReference>
<dbReference type="PANTHER" id="PTHR13789:SF268">
    <property type="entry name" value="5-METHYLPHENAZINE-1-CARBOXYLATE 1-MONOOXYGENASE"/>
    <property type="match status" value="1"/>
</dbReference>
<dbReference type="AlphaFoldDB" id="A0A6J6CK61"/>
<dbReference type="InterPro" id="IPR036188">
    <property type="entry name" value="FAD/NAD-bd_sf"/>
</dbReference>
<organism evidence="4">
    <name type="scientific">freshwater metagenome</name>
    <dbReference type="NCBI Taxonomy" id="449393"/>
    <lineage>
        <taxon>unclassified sequences</taxon>
        <taxon>metagenomes</taxon>
        <taxon>ecological metagenomes</taxon>
    </lineage>
</organism>
<dbReference type="PRINTS" id="PR00420">
    <property type="entry name" value="RNGMNOXGNASE"/>
</dbReference>
<dbReference type="Gene3D" id="3.50.50.60">
    <property type="entry name" value="FAD/NAD(P)-binding domain"/>
    <property type="match status" value="1"/>
</dbReference>
<feature type="domain" description="FAD-binding" evidence="3">
    <location>
        <begin position="7"/>
        <end position="359"/>
    </location>
</feature>
<evidence type="ECO:0000256" key="1">
    <source>
        <dbReference type="ARBA" id="ARBA00023002"/>
    </source>
</evidence>
<dbReference type="SUPFAM" id="SSF51905">
    <property type="entry name" value="FAD/NAD(P)-binding domain"/>
    <property type="match status" value="1"/>
</dbReference>